<dbReference type="EMBL" id="DS989825">
    <property type="protein sequence ID" value="EFR02212.1"/>
    <property type="molecule type" value="Genomic_DNA"/>
</dbReference>
<name>E4UV85_ARTGP</name>
<feature type="compositionally biased region" description="Basic and acidic residues" evidence="1">
    <location>
        <begin position="76"/>
        <end position="92"/>
    </location>
</feature>
<accession>E4UV85</accession>
<evidence type="ECO:0000256" key="1">
    <source>
        <dbReference type="SAM" id="MobiDB-lite"/>
    </source>
</evidence>
<sequence length="184" mass="19688">MMDIAYGQASDKCVFGPLLLPPTNPSSSLLSYKDAIFDMNKGGISLASEGSLHRCLKDRPGPRNPLAEYFGRSGKSLHDEGSSGEQSRRESGNKTGSPQGCAKKGALCSDTQSGCRLPVSLLVDLDLVMVALVNVVIVVVRWQHRRSPVEQAAVHSTRLAPPITVAPPHWEGKANTELPTSLEA</sequence>
<dbReference type="RefSeq" id="XP_003172623.1">
    <property type="nucleotide sequence ID" value="XM_003172575.1"/>
</dbReference>
<dbReference type="GeneID" id="10027896"/>
<dbReference type="Proteomes" id="UP000002669">
    <property type="component" value="Unassembled WGS sequence"/>
</dbReference>
<keyword evidence="3" id="KW-1185">Reference proteome</keyword>
<feature type="region of interest" description="Disordered" evidence="1">
    <location>
        <begin position="68"/>
        <end position="103"/>
    </location>
</feature>
<dbReference type="AlphaFoldDB" id="E4UV85"/>
<gene>
    <name evidence="2" type="ORF">MGYG_05215</name>
</gene>
<evidence type="ECO:0000313" key="2">
    <source>
        <dbReference type="EMBL" id="EFR02212.1"/>
    </source>
</evidence>
<protein>
    <submittedName>
        <fullName evidence="2">Uncharacterized protein</fullName>
    </submittedName>
</protein>
<dbReference type="HOGENOM" id="CLU_1467826_0_0_1"/>
<dbReference type="InParanoid" id="E4UV85"/>
<proteinExistence type="predicted"/>
<evidence type="ECO:0000313" key="3">
    <source>
        <dbReference type="Proteomes" id="UP000002669"/>
    </source>
</evidence>
<feature type="region of interest" description="Disordered" evidence="1">
    <location>
        <begin position="164"/>
        <end position="184"/>
    </location>
</feature>
<organism evidence="3">
    <name type="scientific">Arthroderma gypseum (strain ATCC MYA-4604 / CBS 118893)</name>
    <name type="common">Microsporum gypseum</name>
    <dbReference type="NCBI Taxonomy" id="535722"/>
    <lineage>
        <taxon>Eukaryota</taxon>
        <taxon>Fungi</taxon>
        <taxon>Dikarya</taxon>
        <taxon>Ascomycota</taxon>
        <taxon>Pezizomycotina</taxon>
        <taxon>Eurotiomycetes</taxon>
        <taxon>Eurotiomycetidae</taxon>
        <taxon>Onygenales</taxon>
        <taxon>Arthrodermataceae</taxon>
        <taxon>Nannizzia</taxon>
    </lineage>
</organism>
<dbReference type="VEuPathDB" id="FungiDB:MGYG_05215"/>
<reference evidence="3" key="1">
    <citation type="journal article" date="2012" name="MBio">
        <title>Comparative genome analysis of Trichophyton rubrum and related dermatophytes reveals candidate genes involved in infection.</title>
        <authorList>
            <person name="Martinez D.A."/>
            <person name="Oliver B.G."/>
            <person name="Graeser Y."/>
            <person name="Goldberg J.M."/>
            <person name="Li W."/>
            <person name="Martinez-Rossi N.M."/>
            <person name="Monod M."/>
            <person name="Shelest E."/>
            <person name="Barton R.C."/>
            <person name="Birch E."/>
            <person name="Brakhage A.A."/>
            <person name="Chen Z."/>
            <person name="Gurr S.J."/>
            <person name="Heiman D."/>
            <person name="Heitman J."/>
            <person name="Kosti I."/>
            <person name="Rossi A."/>
            <person name="Saif S."/>
            <person name="Samalova M."/>
            <person name="Saunders C.W."/>
            <person name="Shea T."/>
            <person name="Summerbell R.C."/>
            <person name="Xu J."/>
            <person name="Young S."/>
            <person name="Zeng Q."/>
            <person name="Birren B.W."/>
            <person name="Cuomo C.A."/>
            <person name="White T.C."/>
        </authorList>
    </citation>
    <scope>NUCLEOTIDE SEQUENCE [LARGE SCALE GENOMIC DNA]</scope>
    <source>
        <strain evidence="3">ATCC MYA-4604 / CBS 118893</strain>
    </source>
</reference>